<dbReference type="OrthoDB" id="19908at2759"/>
<dbReference type="UniPathway" id="UPA00538">
    <property type="reaction ID" value="UER00592"/>
</dbReference>
<comment type="similarity">
    <text evidence="2">Belongs to the LipB family.</text>
</comment>
<dbReference type="GO" id="GO:0033819">
    <property type="term" value="F:lipoyl(octanoyl) transferase activity"/>
    <property type="evidence" value="ECO:0007669"/>
    <property type="project" value="UniProtKB-EC"/>
</dbReference>
<feature type="binding site" evidence="7">
    <location>
        <begin position="101"/>
        <end position="108"/>
    </location>
    <ligand>
        <name>substrate</name>
    </ligand>
</feature>
<evidence type="ECO:0000313" key="11">
    <source>
        <dbReference type="Proteomes" id="UP000198406"/>
    </source>
</evidence>
<keyword evidence="4 10" id="KW-0808">Transferase</keyword>
<evidence type="ECO:0000256" key="2">
    <source>
        <dbReference type="ARBA" id="ARBA00007907"/>
    </source>
</evidence>
<feature type="site" description="Lowers pKa of active site Cys" evidence="8">
    <location>
        <position position="167"/>
    </location>
</feature>
<feature type="domain" description="BPL/LPL catalytic" evidence="9">
    <location>
        <begin position="26"/>
        <end position="248"/>
    </location>
</feature>
<evidence type="ECO:0000256" key="4">
    <source>
        <dbReference type="ARBA" id="ARBA00022679"/>
    </source>
</evidence>
<gene>
    <name evidence="10" type="ORF">FisN_11Hh230</name>
</gene>
<dbReference type="SUPFAM" id="SSF55681">
    <property type="entry name" value="Class II aaRS and biotin synthetases"/>
    <property type="match status" value="1"/>
</dbReference>
<keyword evidence="11" id="KW-1185">Reference proteome</keyword>
<comment type="pathway">
    <text evidence="1">Protein modification; protein lipoylation via endogenous pathway; protein N(6)-(lipoyl)lysine from octanoyl-[acyl-carrier-protein]: step 1/2.</text>
</comment>
<feature type="binding site" evidence="7">
    <location>
        <begin position="170"/>
        <end position="172"/>
    </location>
    <ligand>
        <name>substrate</name>
    </ligand>
</feature>
<keyword evidence="5 10" id="KW-0012">Acyltransferase</keyword>
<comment type="caution">
    <text evidence="10">The sequence shown here is derived from an EMBL/GenBank/DDBJ whole genome shotgun (WGS) entry which is preliminary data.</text>
</comment>
<dbReference type="InterPro" id="IPR045864">
    <property type="entry name" value="aa-tRNA-synth_II/BPL/LPL"/>
</dbReference>
<dbReference type="Gene3D" id="3.30.930.10">
    <property type="entry name" value="Bira Bifunctional Protein, Domain 2"/>
    <property type="match status" value="1"/>
</dbReference>
<dbReference type="InterPro" id="IPR004143">
    <property type="entry name" value="BPL_LPL_catalytic"/>
</dbReference>
<protein>
    <recommendedName>
        <fullName evidence="3">lipoyl(octanoyl) transferase</fullName>
        <ecNumber evidence="3">2.3.1.181</ecNumber>
    </recommendedName>
</protein>
<dbReference type="PROSITE" id="PS01313">
    <property type="entry name" value="LIPB"/>
    <property type="match status" value="1"/>
</dbReference>
<sequence>MRPTCLARNYLSKGCIPYAQGWALQSQRPNTILFFEHFPVYTLGRGANEQHLTFFDKLSVDERERLSRTSRGPGSARLDRQCREATPVFSPQGIPIYRVERGGEVTFHGPGQLVVYPIFDLQRAPFRKDLHWFVRQLEESILTALTNYEIEGRRDEINSGVWVGHDKIAAIGVSSSRWITYHGFAINVAPNLSYFDTSQILPCGLDGRGVTSIAKVWAERGVKKAPPSVQDVAVCIQKSMEMVFEIEIRDYE</sequence>
<proteinExistence type="inferred from homology"/>
<dbReference type="AlphaFoldDB" id="A0A1Z5JL26"/>
<dbReference type="NCBIfam" id="TIGR00214">
    <property type="entry name" value="lipB"/>
    <property type="match status" value="1"/>
</dbReference>
<evidence type="ECO:0000256" key="1">
    <source>
        <dbReference type="ARBA" id="ARBA00004821"/>
    </source>
</evidence>
<dbReference type="EMBL" id="BDSP01000082">
    <property type="protein sequence ID" value="GAX14689.1"/>
    <property type="molecule type" value="Genomic_DNA"/>
</dbReference>
<reference evidence="10 11" key="1">
    <citation type="journal article" date="2015" name="Plant Cell">
        <title>Oil accumulation by the oleaginous diatom Fistulifera solaris as revealed by the genome and transcriptome.</title>
        <authorList>
            <person name="Tanaka T."/>
            <person name="Maeda Y."/>
            <person name="Veluchamy A."/>
            <person name="Tanaka M."/>
            <person name="Abida H."/>
            <person name="Marechal E."/>
            <person name="Bowler C."/>
            <person name="Muto M."/>
            <person name="Sunaga Y."/>
            <person name="Tanaka M."/>
            <person name="Yoshino T."/>
            <person name="Taniguchi T."/>
            <person name="Fukuda Y."/>
            <person name="Nemoto M."/>
            <person name="Matsumoto M."/>
            <person name="Wong P.S."/>
            <person name="Aburatani S."/>
            <person name="Fujibuchi W."/>
        </authorList>
    </citation>
    <scope>NUCLEOTIDE SEQUENCE [LARGE SCALE GENOMIC DNA]</scope>
    <source>
        <strain evidence="10 11">JPCC DA0580</strain>
    </source>
</reference>
<dbReference type="Pfam" id="PF21948">
    <property type="entry name" value="LplA-B_cat"/>
    <property type="match status" value="1"/>
</dbReference>
<dbReference type="HAMAP" id="MF_00013">
    <property type="entry name" value="LipB"/>
    <property type="match status" value="1"/>
</dbReference>
<feature type="active site" description="Acyl-thioester intermediate" evidence="6">
    <location>
        <position position="203"/>
    </location>
</feature>
<dbReference type="InterPro" id="IPR000544">
    <property type="entry name" value="Octanoyltransferase"/>
</dbReference>
<evidence type="ECO:0000256" key="8">
    <source>
        <dbReference type="PIRSR" id="PIRSR016262-3"/>
    </source>
</evidence>
<dbReference type="CDD" id="cd16444">
    <property type="entry name" value="LipB"/>
    <property type="match status" value="1"/>
</dbReference>
<dbReference type="InterPro" id="IPR020605">
    <property type="entry name" value="Octanoyltransferase_CS"/>
</dbReference>
<evidence type="ECO:0000313" key="10">
    <source>
        <dbReference type="EMBL" id="GAX14689.1"/>
    </source>
</evidence>
<dbReference type="EC" id="2.3.1.181" evidence="3"/>
<evidence type="ECO:0000256" key="5">
    <source>
        <dbReference type="ARBA" id="ARBA00023315"/>
    </source>
</evidence>
<organism evidence="10 11">
    <name type="scientific">Fistulifera solaris</name>
    <name type="common">Oleaginous diatom</name>
    <dbReference type="NCBI Taxonomy" id="1519565"/>
    <lineage>
        <taxon>Eukaryota</taxon>
        <taxon>Sar</taxon>
        <taxon>Stramenopiles</taxon>
        <taxon>Ochrophyta</taxon>
        <taxon>Bacillariophyta</taxon>
        <taxon>Bacillariophyceae</taxon>
        <taxon>Bacillariophycidae</taxon>
        <taxon>Naviculales</taxon>
        <taxon>Naviculaceae</taxon>
        <taxon>Fistulifera</taxon>
    </lineage>
</organism>
<dbReference type="Proteomes" id="UP000198406">
    <property type="component" value="Unassembled WGS sequence"/>
</dbReference>
<feature type="binding site" evidence="7">
    <location>
        <begin position="183"/>
        <end position="185"/>
    </location>
    <ligand>
        <name>substrate</name>
    </ligand>
</feature>
<dbReference type="GO" id="GO:0009249">
    <property type="term" value="P:protein lipoylation"/>
    <property type="evidence" value="ECO:0007669"/>
    <property type="project" value="InterPro"/>
</dbReference>
<accession>A0A1Z5JL26</accession>
<evidence type="ECO:0000256" key="3">
    <source>
        <dbReference type="ARBA" id="ARBA00012334"/>
    </source>
</evidence>
<name>A0A1Z5JL26_FISSO</name>
<dbReference type="PANTHER" id="PTHR10993">
    <property type="entry name" value="OCTANOYLTRANSFERASE"/>
    <property type="match status" value="1"/>
</dbReference>
<evidence type="ECO:0000259" key="9">
    <source>
        <dbReference type="PROSITE" id="PS51733"/>
    </source>
</evidence>
<dbReference type="PANTHER" id="PTHR10993:SF7">
    <property type="entry name" value="LIPOYLTRANSFERASE 2, MITOCHONDRIAL-RELATED"/>
    <property type="match status" value="1"/>
</dbReference>
<dbReference type="InParanoid" id="A0A1Z5JL26"/>
<evidence type="ECO:0000256" key="6">
    <source>
        <dbReference type="PIRSR" id="PIRSR016262-1"/>
    </source>
</evidence>
<dbReference type="PIRSF" id="PIRSF016262">
    <property type="entry name" value="LPLase"/>
    <property type="match status" value="1"/>
</dbReference>
<evidence type="ECO:0000256" key="7">
    <source>
        <dbReference type="PIRSR" id="PIRSR016262-2"/>
    </source>
</evidence>
<dbReference type="PROSITE" id="PS51733">
    <property type="entry name" value="BPL_LPL_CATALYTIC"/>
    <property type="match status" value="1"/>
</dbReference>